<dbReference type="GO" id="GO:0006506">
    <property type="term" value="P:GPI anchor biosynthetic process"/>
    <property type="evidence" value="ECO:0007669"/>
    <property type="project" value="InterPro"/>
</dbReference>
<dbReference type="GO" id="GO:0016020">
    <property type="term" value="C:membrane"/>
    <property type="evidence" value="ECO:0007669"/>
    <property type="project" value="InterPro"/>
</dbReference>
<dbReference type="AlphaFoldDB" id="A0A8H7TXC3"/>
<dbReference type="PANTHER" id="PTHR21329:SF3">
    <property type="entry name" value="PHOSPHATIDYLINOSITOL N-ACETYLGLUCOSAMINYLTRANSFERASE SUBUNIT Q"/>
    <property type="match status" value="1"/>
</dbReference>
<dbReference type="Proteomes" id="UP000639403">
    <property type="component" value="Unassembled WGS sequence"/>
</dbReference>
<dbReference type="Pfam" id="PF05024">
    <property type="entry name" value="Gpi1"/>
    <property type="match status" value="1"/>
</dbReference>
<protein>
    <submittedName>
        <fullName evidence="2">Uncharacterized protein</fullName>
    </submittedName>
</protein>
<dbReference type="EMBL" id="JADOXO010000883">
    <property type="protein sequence ID" value="KAF9799645.1"/>
    <property type="molecule type" value="Genomic_DNA"/>
</dbReference>
<sequence>MIALCAILDTIIALLNHFPLFALMLRIKDSMRLPGQVAFRRLAGREGSLILEPAPLSSVFVHYAHLWSRIATHYGPGRISVCSCPGDDLLESRVV</sequence>
<organism evidence="2 3">
    <name type="scientific">Rhodonia placenta</name>
    <dbReference type="NCBI Taxonomy" id="104341"/>
    <lineage>
        <taxon>Eukaryota</taxon>
        <taxon>Fungi</taxon>
        <taxon>Dikarya</taxon>
        <taxon>Basidiomycota</taxon>
        <taxon>Agaricomycotina</taxon>
        <taxon>Agaricomycetes</taxon>
        <taxon>Polyporales</taxon>
        <taxon>Adustoporiaceae</taxon>
        <taxon>Rhodonia</taxon>
    </lineage>
</organism>
<dbReference type="InterPro" id="IPR007720">
    <property type="entry name" value="PigQ/GPI1"/>
</dbReference>
<evidence type="ECO:0000313" key="2">
    <source>
        <dbReference type="EMBL" id="KAF9799645.1"/>
    </source>
</evidence>
<evidence type="ECO:0000256" key="1">
    <source>
        <dbReference type="SAM" id="Phobius"/>
    </source>
</evidence>
<keyword evidence="1" id="KW-0812">Transmembrane</keyword>
<reference evidence="2" key="2">
    <citation type="journal article" name="Front. Microbiol.">
        <title>Degradative Capacity of Two Strains of Rhodonia placenta: From Phenotype to Genotype.</title>
        <authorList>
            <person name="Kolle M."/>
            <person name="Horta M.A.C."/>
            <person name="Nowrousian M."/>
            <person name="Ohm R.A."/>
            <person name="Benz J.P."/>
            <person name="Pilgard A."/>
        </authorList>
    </citation>
    <scope>NUCLEOTIDE SEQUENCE</scope>
    <source>
        <strain evidence="2">FPRL280</strain>
    </source>
</reference>
<keyword evidence="1" id="KW-1133">Transmembrane helix</keyword>
<gene>
    <name evidence="2" type="ORF">IEO21_10536</name>
</gene>
<feature type="transmembrane region" description="Helical" evidence="1">
    <location>
        <begin position="6"/>
        <end position="25"/>
    </location>
</feature>
<evidence type="ECO:0000313" key="3">
    <source>
        <dbReference type="Proteomes" id="UP000639403"/>
    </source>
</evidence>
<reference evidence="2" key="1">
    <citation type="submission" date="2020-11" db="EMBL/GenBank/DDBJ databases">
        <authorList>
            <person name="Koelle M."/>
            <person name="Horta M.A.C."/>
            <person name="Nowrousian M."/>
            <person name="Ohm R.A."/>
            <person name="Benz P."/>
            <person name="Pilgard A."/>
        </authorList>
    </citation>
    <scope>NUCLEOTIDE SEQUENCE</scope>
    <source>
        <strain evidence="2">FPRL280</strain>
    </source>
</reference>
<accession>A0A8H7TXC3</accession>
<name>A0A8H7TXC3_9APHY</name>
<dbReference type="PANTHER" id="PTHR21329">
    <property type="entry name" value="PHOSPHATIDYLINOSITOL N-ACETYLGLUCOSAMINYLTRANSFERASE SUBUNIT Q-RELATED"/>
    <property type="match status" value="1"/>
</dbReference>
<keyword evidence="1" id="KW-0472">Membrane</keyword>
<comment type="caution">
    <text evidence="2">The sequence shown here is derived from an EMBL/GenBank/DDBJ whole genome shotgun (WGS) entry which is preliminary data.</text>
</comment>
<proteinExistence type="predicted"/>
<dbReference type="GO" id="GO:0005783">
    <property type="term" value="C:endoplasmic reticulum"/>
    <property type="evidence" value="ECO:0007669"/>
    <property type="project" value="TreeGrafter"/>
</dbReference>